<dbReference type="InterPro" id="IPR015947">
    <property type="entry name" value="PUA-like_sf"/>
</dbReference>
<evidence type="ECO:0008006" key="3">
    <source>
        <dbReference type="Google" id="ProtNLM"/>
    </source>
</evidence>
<dbReference type="STRING" id="67331.SAMN04490357_0226"/>
<organism evidence="1 2">
    <name type="scientific">Streptomyces misionensis</name>
    <dbReference type="NCBI Taxonomy" id="67331"/>
    <lineage>
        <taxon>Bacteria</taxon>
        <taxon>Bacillati</taxon>
        <taxon>Actinomycetota</taxon>
        <taxon>Actinomycetes</taxon>
        <taxon>Kitasatosporales</taxon>
        <taxon>Streptomycetaceae</taxon>
        <taxon>Streptomyces</taxon>
    </lineage>
</organism>
<reference evidence="1 2" key="1">
    <citation type="submission" date="2016-10" db="EMBL/GenBank/DDBJ databases">
        <authorList>
            <person name="de Groot N.N."/>
        </authorList>
    </citation>
    <scope>NUCLEOTIDE SEQUENCE [LARGE SCALE GENOMIC DNA]</scope>
    <source>
        <strain evidence="1 2">DSM 40306</strain>
    </source>
</reference>
<dbReference type="Proteomes" id="UP000182375">
    <property type="component" value="Unassembled WGS sequence"/>
</dbReference>
<name>A0A1H4ICR7_9ACTN</name>
<sequence length="147" mass="16314">MSTAPLPQGDWIRGISVQQPHATCILTGAKGIENRPRPWSWRGWMLLHAGQRIDRSALRVPLVARTIRGRELTTGAVIGVARLVDCHQDPEGSEPCTPWAQAGTWHLVLRDVQELPLPVPAAGQLGPWKPTEDLLDRVFQQLPAFRP</sequence>
<dbReference type="EMBL" id="FNTD01000003">
    <property type="protein sequence ID" value="SEB31924.1"/>
    <property type="molecule type" value="Genomic_DNA"/>
</dbReference>
<dbReference type="SUPFAM" id="SSF88697">
    <property type="entry name" value="PUA domain-like"/>
    <property type="match status" value="1"/>
</dbReference>
<dbReference type="AlphaFoldDB" id="A0A1H4ICR7"/>
<protein>
    <recommendedName>
        <fullName evidence="3">ASCH domain-containing protein</fullName>
    </recommendedName>
</protein>
<dbReference type="RefSeq" id="WP_074990126.1">
    <property type="nucleotide sequence ID" value="NZ_FNTD01000003.1"/>
</dbReference>
<dbReference type="GeneID" id="95509530"/>
<evidence type="ECO:0000313" key="2">
    <source>
        <dbReference type="Proteomes" id="UP000182375"/>
    </source>
</evidence>
<evidence type="ECO:0000313" key="1">
    <source>
        <dbReference type="EMBL" id="SEB31924.1"/>
    </source>
</evidence>
<proteinExistence type="predicted"/>
<dbReference type="Gene3D" id="2.30.130.30">
    <property type="entry name" value="Hypothetical protein"/>
    <property type="match status" value="1"/>
</dbReference>
<accession>A0A1H4ICR7</accession>
<gene>
    <name evidence="1" type="ORF">SAMN04490357_0226</name>
</gene>